<evidence type="ECO:0000256" key="1">
    <source>
        <dbReference type="SAM" id="MobiDB-lite"/>
    </source>
</evidence>
<accession>A0AAP0JB70</accession>
<evidence type="ECO:0000313" key="3">
    <source>
        <dbReference type="Proteomes" id="UP001417504"/>
    </source>
</evidence>
<evidence type="ECO:0000313" key="2">
    <source>
        <dbReference type="EMBL" id="KAK9129945.1"/>
    </source>
</evidence>
<reference evidence="2 3" key="1">
    <citation type="submission" date="2024-01" db="EMBL/GenBank/DDBJ databases">
        <title>Genome assemblies of Stephania.</title>
        <authorList>
            <person name="Yang L."/>
        </authorList>
    </citation>
    <scope>NUCLEOTIDE SEQUENCE [LARGE SCALE GENOMIC DNA]</scope>
    <source>
        <strain evidence="2">QJT</strain>
        <tissue evidence="2">Leaf</tissue>
    </source>
</reference>
<keyword evidence="3" id="KW-1185">Reference proteome</keyword>
<comment type="caution">
    <text evidence="2">The sequence shown here is derived from an EMBL/GenBank/DDBJ whole genome shotgun (WGS) entry which is preliminary data.</text>
</comment>
<dbReference type="Proteomes" id="UP001417504">
    <property type="component" value="Unassembled WGS sequence"/>
</dbReference>
<proteinExistence type="predicted"/>
<sequence length="62" mass="7314">MLALKITPENQEWQQKAEFPHPNQKQPTNMIYRLNESIIEVRKYYQGPTSATTTPLLQHSHH</sequence>
<gene>
    <name evidence="2" type="ORF">Sjap_010432</name>
</gene>
<dbReference type="EMBL" id="JBBNAE010000004">
    <property type="protein sequence ID" value="KAK9129945.1"/>
    <property type="molecule type" value="Genomic_DNA"/>
</dbReference>
<feature type="region of interest" description="Disordered" evidence="1">
    <location>
        <begin position="1"/>
        <end position="27"/>
    </location>
</feature>
<protein>
    <submittedName>
        <fullName evidence="2">Uncharacterized protein</fullName>
    </submittedName>
</protein>
<name>A0AAP0JB70_9MAGN</name>
<organism evidence="2 3">
    <name type="scientific">Stephania japonica</name>
    <dbReference type="NCBI Taxonomy" id="461633"/>
    <lineage>
        <taxon>Eukaryota</taxon>
        <taxon>Viridiplantae</taxon>
        <taxon>Streptophyta</taxon>
        <taxon>Embryophyta</taxon>
        <taxon>Tracheophyta</taxon>
        <taxon>Spermatophyta</taxon>
        <taxon>Magnoliopsida</taxon>
        <taxon>Ranunculales</taxon>
        <taxon>Menispermaceae</taxon>
        <taxon>Menispermoideae</taxon>
        <taxon>Cissampelideae</taxon>
        <taxon>Stephania</taxon>
    </lineage>
</organism>
<dbReference type="AlphaFoldDB" id="A0AAP0JB70"/>